<evidence type="ECO:0000256" key="2">
    <source>
        <dbReference type="ARBA" id="ARBA00022729"/>
    </source>
</evidence>
<dbReference type="GO" id="GO:0005576">
    <property type="term" value="C:extracellular region"/>
    <property type="evidence" value="ECO:0007669"/>
    <property type="project" value="UniProtKB-SubCell"/>
</dbReference>
<dbReference type="RefSeq" id="WP_093253337.1">
    <property type="nucleotide sequence ID" value="NZ_FNGP01000006.1"/>
</dbReference>
<dbReference type="InterPro" id="IPR011330">
    <property type="entry name" value="Glyco_hydro/deAcase_b/a-brl"/>
</dbReference>
<comment type="subcellular location">
    <subcellularLocation>
        <location evidence="1">Secreted</location>
    </subcellularLocation>
</comment>
<dbReference type="Gene3D" id="3.20.20.370">
    <property type="entry name" value="Glycoside hydrolase/deacetylase"/>
    <property type="match status" value="1"/>
</dbReference>
<dbReference type="STRING" id="686624.SAMN04488242_2752"/>
<dbReference type="InterPro" id="IPR002509">
    <property type="entry name" value="NODB_dom"/>
</dbReference>
<dbReference type="PANTHER" id="PTHR34216:SF3">
    <property type="entry name" value="POLY-BETA-1,6-N-ACETYL-D-GLUCOSAMINE N-DEACETYLASE"/>
    <property type="match status" value="1"/>
</dbReference>
<dbReference type="GO" id="GO:0005975">
    <property type="term" value="P:carbohydrate metabolic process"/>
    <property type="evidence" value="ECO:0007669"/>
    <property type="project" value="InterPro"/>
</dbReference>
<proteinExistence type="predicted"/>
<organism evidence="4 5">
    <name type="scientific">Tessaracoccus oleiagri</name>
    <dbReference type="NCBI Taxonomy" id="686624"/>
    <lineage>
        <taxon>Bacteria</taxon>
        <taxon>Bacillati</taxon>
        <taxon>Actinomycetota</taxon>
        <taxon>Actinomycetes</taxon>
        <taxon>Propionibacteriales</taxon>
        <taxon>Propionibacteriaceae</taxon>
        <taxon>Tessaracoccus</taxon>
    </lineage>
</organism>
<sequence>MSGRRRVVLNFHGIGEPPRDVPDDERPFWCPAGLWLQFADALADVHRDGRVDLVITFDDGNRSDVDRALPALTERGLRATFFPCAGRLGAARYLDADELARLRAAGMGIGSHGWAHVDLRRADDATLERESRGSRARLEEASEGTVDEFAIPFGSYDRRVLRSLAHYRTVFSSDGGPVTRGRLVPRSSYVRGWEPDDIERLALAPFPAGKRLARGVRVLTKSLR</sequence>
<dbReference type="InterPro" id="IPR051398">
    <property type="entry name" value="Polysacch_Deacetylase"/>
</dbReference>
<evidence type="ECO:0000256" key="1">
    <source>
        <dbReference type="ARBA" id="ARBA00004613"/>
    </source>
</evidence>
<dbReference type="GO" id="GO:0016810">
    <property type="term" value="F:hydrolase activity, acting on carbon-nitrogen (but not peptide) bonds"/>
    <property type="evidence" value="ECO:0007669"/>
    <property type="project" value="InterPro"/>
</dbReference>
<protein>
    <submittedName>
        <fullName evidence="4">Polysaccharide deacetylase</fullName>
    </submittedName>
</protein>
<evidence type="ECO:0000259" key="3">
    <source>
        <dbReference type="PROSITE" id="PS51677"/>
    </source>
</evidence>
<dbReference type="SUPFAM" id="SSF88713">
    <property type="entry name" value="Glycoside hydrolase/deacetylase"/>
    <property type="match status" value="1"/>
</dbReference>
<feature type="domain" description="NodB homology" evidence="3">
    <location>
        <begin position="51"/>
        <end position="224"/>
    </location>
</feature>
<evidence type="ECO:0000313" key="4">
    <source>
        <dbReference type="EMBL" id="SDL77648.1"/>
    </source>
</evidence>
<dbReference type="PROSITE" id="PS51677">
    <property type="entry name" value="NODB"/>
    <property type="match status" value="1"/>
</dbReference>
<keyword evidence="2" id="KW-0732">Signal</keyword>
<name>A0A1G9MTQ8_9ACTN</name>
<dbReference type="CDD" id="cd10918">
    <property type="entry name" value="CE4_NodB_like_5s_6s"/>
    <property type="match status" value="1"/>
</dbReference>
<gene>
    <name evidence="4" type="ORF">SAMN04488242_2752</name>
</gene>
<accession>A0A1G9MTQ8</accession>
<dbReference type="OrthoDB" id="3173508at2"/>
<evidence type="ECO:0000313" key="5">
    <source>
        <dbReference type="Proteomes" id="UP000199475"/>
    </source>
</evidence>
<keyword evidence="5" id="KW-1185">Reference proteome</keyword>
<dbReference type="EMBL" id="FNGP01000006">
    <property type="protein sequence ID" value="SDL77648.1"/>
    <property type="molecule type" value="Genomic_DNA"/>
</dbReference>
<dbReference type="AlphaFoldDB" id="A0A1G9MTQ8"/>
<dbReference type="Proteomes" id="UP000199475">
    <property type="component" value="Unassembled WGS sequence"/>
</dbReference>
<reference evidence="4 5" key="1">
    <citation type="submission" date="2016-10" db="EMBL/GenBank/DDBJ databases">
        <authorList>
            <person name="de Groot N.N."/>
        </authorList>
    </citation>
    <scope>NUCLEOTIDE SEQUENCE [LARGE SCALE GENOMIC DNA]</scope>
    <source>
        <strain evidence="4 5">CGMCC 1.9159</strain>
    </source>
</reference>
<dbReference type="PANTHER" id="PTHR34216">
    <property type="match status" value="1"/>
</dbReference>
<dbReference type="Pfam" id="PF01522">
    <property type="entry name" value="Polysacc_deac_1"/>
    <property type="match status" value="1"/>
</dbReference>